<protein>
    <submittedName>
        <fullName evidence="6">TetR family transcriptional regulator</fullName>
    </submittedName>
</protein>
<evidence type="ECO:0000256" key="3">
    <source>
        <dbReference type="ARBA" id="ARBA00023163"/>
    </source>
</evidence>
<dbReference type="Proteomes" id="UP000608522">
    <property type="component" value="Unassembled WGS sequence"/>
</dbReference>
<evidence type="ECO:0000256" key="2">
    <source>
        <dbReference type="ARBA" id="ARBA00023125"/>
    </source>
</evidence>
<feature type="domain" description="HTH tetR-type" evidence="5">
    <location>
        <begin position="18"/>
        <end position="78"/>
    </location>
</feature>
<dbReference type="InterPro" id="IPR009057">
    <property type="entry name" value="Homeodomain-like_sf"/>
</dbReference>
<keyword evidence="7" id="KW-1185">Reference proteome</keyword>
<evidence type="ECO:0000313" key="7">
    <source>
        <dbReference type="Proteomes" id="UP000608522"/>
    </source>
</evidence>
<dbReference type="InterPro" id="IPR001647">
    <property type="entry name" value="HTH_TetR"/>
</dbReference>
<reference evidence="7" key="1">
    <citation type="submission" date="2023-07" db="EMBL/GenBank/DDBJ databases">
        <title>Whole genome shotgun sequence of Streptomyces spororaveus NBRC 15456.</title>
        <authorList>
            <person name="Komaki H."/>
            <person name="Tamura T."/>
        </authorList>
    </citation>
    <scope>NUCLEOTIDE SEQUENCE [LARGE SCALE GENOMIC DNA]</scope>
    <source>
        <strain evidence="7">NBRC 15456</strain>
    </source>
</reference>
<keyword evidence="2 4" id="KW-0238">DNA-binding</keyword>
<comment type="caution">
    <text evidence="6">The sequence shown here is derived from an EMBL/GenBank/DDBJ whole genome shotgun (WGS) entry which is preliminary data.</text>
</comment>
<evidence type="ECO:0000256" key="1">
    <source>
        <dbReference type="ARBA" id="ARBA00023015"/>
    </source>
</evidence>
<sequence length="216" mass="23120">MPADTTTAPLGLRERKRLETRTAISRAAADLFLRDGFHNVSVGEVAKAADVSKVTVFNYFPTKEDLALAPLAEHTGDEVRAVRERPAGTTPLDALRDAFLRDLASYAPQAGMYEAAAPLVGMILTTPALNARLLAVEADREQALAEALTEEADDPGAVDARVFAAAALGIRRTLVTENFRRLIEGESPASLLSEARARALRAFGLLESGFGGYAIR</sequence>
<dbReference type="SUPFAM" id="SSF46689">
    <property type="entry name" value="Homeodomain-like"/>
    <property type="match status" value="1"/>
</dbReference>
<proteinExistence type="predicted"/>
<name>A0ABQ3TNH9_9ACTN</name>
<feature type="DNA-binding region" description="H-T-H motif" evidence="4">
    <location>
        <begin position="41"/>
        <end position="60"/>
    </location>
</feature>
<dbReference type="Pfam" id="PF00440">
    <property type="entry name" value="TetR_N"/>
    <property type="match status" value="1"/>
</dbReference>
<organism evidence="6 7">
    <name type="scientific">Streptomyces spororaveus</name>
    <dbReference type="NCBI Taxonomy" id="284039"/>
    <lineage>
        <taxon>Bacteria</taxon>
        <taxon>Bacillati</taxon>
        <taxon>Actinomycetota</taxon>
        <taxon>Actinomycetes</taxon>
        <taxon>Kitasatosporales</taxon>
        <taxon>Streptomycetaceae</taxon>
        <taxon>Streptomyces</taxon>
    </lineage>
</organism>
<dbReference type="Gene3D" id="1.10.357.10">
    <property type="entry name" value="Tetracycline Repressor, domain 2"/>
    <property type="match status" value="1"/>
</dbReference>
<evidence type="ECO:0000259" key="5">
    <source>
        <dbReference type="PROSITE" id="PS50977"/>
    </source>
</evidence>
<dbReference type="InterPro" id="IPR050109">
    <property type="entry name" value="HTH-type_TetR-like_transc_reg"/>
</dbReference>
<keyword evidence="3" id="KW-0804">Transcription</keyword>
<keyword evidence="1" id="KW-0805">Transcription regulation</keyword>
<dbReference type="PANTHER" id="PTHR30055:SF234">
    <property type="entry name" value="HTH-TYPE TRANSCRIPTIONAL REGULATOR BETI"/>
    <property type="match status" value="1"/>
</dbReference>
<dbReference type="PROSITE" id="PS50977">
    <property type="entry name" value="HTH_TETR_2"/>
    <property type="match status" value="1"/>
</dbReference>
<accession>A0ABQ3TNH9</accession>
<dbReference type="PRINTS" id="PR00455">
    <property type="entry name" value="HTHTETR"/>
</dbReference>
<dbReference type="PANTHER" id="PTHR30055">
    <property type="entry name" value="HTH-TYPE TRANSCRIPTIONAL REGULATOR RUTR"/>
    <property type="match status" value="1"/>
</dbReference>
<dbReference type="RefSeq" id="WP_202202994.1">
    <property type="nucleotide sequence ID" value="NZ_BAAATO010000003.1"/>
</dbReference>
<gene>
    <name evidence="6" type="ORF">Sspor_75220</name>
</gene>
<dbReference type="EMBL" id="BNED01000005">
    <property type="protein sequence ID" value="GHI81961.1"/>
    <property type="molecule type" value="Genomic_DNA"/>
</dbReference>
<evidence type="ECO:0000256" key="4">
    <source>
        <dbReference type="PROSITE-ProRule" id="PRU00335"/>
    </source>
</evidence>
<evidence type="ECO:0000313" key="6">
    <source>
        <dbReference type="EMBL" id="GHI81961.1"/>
    </source>
</evidence>